<dbReference type="SUPFAM" id="SSF100950">
    <property type="entry name" value="NagB/RpiA/CoA transferase-like"/>
    <property type="match status" value="1"/>
</dbReference>
<dbReference type="Pfam" id="PF01812">
    <property type="entry name" value="5-FTHF_cyc-lig"/>
    <property type="match status" value="1"/>
</dbReference>
<comment type="cofactor">
    <cofactor evidence="5">
        <name>Mg(2+)</name>
        <dbReference type="ChEBI" id="CHEBI:18420"/>
    </cofactor>
</comment>
<dbReference type="GO" id="GO:0005524">
    <property type="term" value="F:ATP binding"/>
    <property type="evidence" value="ECO:0007669"/>
    <property type="project" value="UniProtKB-KW"/>
</dbReference>
<evidence type="ECO:0000256" key="4">
    <source>
        <dbReference type="PIRSR" id="PIRSR006806-1"/>
    </source>
</evidence>
<evidence type="ECO:0000256" key="5">
    <source>
        <dbReference type="RuleBase" id="RU361279"/>
    </source>
</evidence>
<dbReference type="InterPro" id="IPR024185">
    <property type="entry name" value="FTHF_cligase-like_sf"/>
</dbReference>
<dbReference type="PIRSF" id="PIRSF006806">
    <property type="entry name" value="FTHF_cligase"/>
    <property type="match status" value="1"/>
</dbReference>
<feature type="binding site" evidence="4">
    <location>
        <position position="45"/>
    </location>
    <ligand>
        <name>substrate</name>
    </ligand>
</feature>
<feature type="binding site" evidence="4">
    <location>
        <begin position="120"/>
        <end position="128"/>
    </location>
    <ligand>
        <name>ATP</name>
        <dbReference type="ChEBI" id="CHEBI:30616"/>
    </ligand>
</feature>
<dbReference type="InterPro" id="IPR037171">
    <property type="entry name" value="NagB/RpiA_transferase-like"/>
</dbReference>
<dbReference type="Proteomes" id="UP000242502">
    <property type="component" value="Unassembled WGS sequence"/>
</dbReference>
<dbReference type="PANTHER" id="PTHR23407">
    <property type="entry name" value="ATPASE INHIBITOR/5-FORMYLTETRAHYDROFOLATE CYCLO-LIGASE"/>
    <property type="match status" value="1"/>
</dbReference>
<dbReference type="InterPro" id="IPR002698">
    <property type="entry name" value="FTHF_cligase"/>
</dbReference>
<protein>
    <recommendedName>
        <fullName evidence="5">5-formyltetrahydrofolate cyclo-ligase</fullName>
        <ecNumber evidence="5">6.3.3.2</ecNumber>
    </recommendedName>
</protein>
<evidence type="ECO:0000256" key="2">
    <source>
        <dbReference type="ARBA" id="ARBA00022741"/>
    </source>
</evidence>
<comment type="catalytic activity">
    <reaction evidence="5">
        <text>(6S)-5-formyl-5,6,7,8-tetrahydrofolate + ATP = (6R)-5,10-methenyltetrahydrofolate + ADP + phosphate</text>
        <dbReference type="Rhea" id="RHEA:10488"/>
        <dbReference type="ChEBI" id="CHEBI:30616"/>
        <dbReference type="ChEBI" id="CHEBI:43474"/>
        <dbReference type="ChEBI" id="CHEBI:57455"/>
        <dbReference type="ChEBI" id="CHEBI:57457"/>
        <dbReference type="ChEBI" id="CHEBI:456216"/>
        <dbReference type="EC" id="6.3.3.2"/>
    </reaction>
</comment>
<dbReference type="NCBIfam" id="TIGR02727">
    <property type="entry name" value="MTHFS_bact"/>
    <property type="match status" value="1"/>
</dbReference>
<dbReference type="GO" id="GO:0046872">
    <property type="term" value="F:metal ion binding"/>
    <property type="evidence" value="ECO:0007669"/>
    <property type="project" value="UniProtKB-KW"/>
</dbReference>
<organism evidence="6 7">
    <name type="scientific">Candidatus Endobugula sertula</name>
    <name type="common">Bugula neritina bacterial symbiont</name>
    <dbReference type="NCBI Taxonomy" id="62101"/>
    <lineage>
        <taxon>Bacteria</taxon>
        <taxon>Pseudomonadati</taxon>
        <taxon>Pseudomonadota</taxon>
        <taxon>Gammaproteobacteria</taxon>
        <taxon>Cellvibrionales</taxon>
        <taxon>Cellvibrionaceae</taxon>
        <taxon>Candidatus Endobugula</taxon>
    </lineage>
</organism>
<gene>
    <name evidence="6" type="ORF">AB835_05785</name>
</gene>
<dbReference type="Gene3D" id="3.40.50.10420">
    <property type="entry name" value="NagB/RpiA/CoA transferase-like"/>
    <property type="match status" value="1"/>
</dbReference>
<comment type="similarity">
    <text evidence="1 5">Belongs to the 5-formyltetrahydrofolate cyclo-ligase family.</text>
</comment>
<dbReference type="GO" id="GO:0035999">
    <property type="term" value="P:tetrahydrofolate interconversion"/>
    <property type="evidence" value="ECO:0007669"/>
    <property type="project" value="TreeGrafter"/>
</dbReference>
<name>A0A1D2QR50_9GAMM</name>
<proteinExistence type="inferred from homology"/>
<keyword evidence="3 4" id="KW-0067">ATP-binding</keyword>
<evidence type="ECO:0000256" key="3">
    <source>
        <dbReference type="ARBA" id="ARBA00022840"/>
    </source>
</evidence>
<dbReference type="STRING" id="62101.AB835_05785"/>
<keyword evidence="6" id="KW-0436">Ligase</keyword>
<comment type="caution">
    <text evidence="6">The sequence shown here is derived from an EMBL/GenBank/DDBJ whole genome shotgun (WGS) entry which is preliminary data.</text>
</comment>
<dbReference type="GO" id="GO:0030272">
    <property type="term" value="F:5-formyltetrahydrofolate cyclo-ligase activity"/>
    <property type="evidence" value="ECO:0007669"/>
    <property type="project" value="UniProtKB-EC"/>
</dbReference>
<dbReference type="EMBL" id="MDLC01000015">
    <property type="protein sequence ID" value="ODS24056.1"/>
    <property type="molecule type" value="Genomic_DNA"/>
</dbReference>
<evidence type="ECO:0000256" key="1">
    <source>
        <dbReference type="ARBA" id="ARBA00010638"/>
    </source>
</evidence>
<feature type="binding site" evidence="4">
    <location>
        <position position="40"/>
    </location>
    <ligand>
        <name>substrate</name>
    </ligand>
</feature>
<keyword evidence="2 4" id="KW-0547">Nucleotide-binding</keyword>
<dbReference type="GO" id="GO:0009396">
    <property type="term" value="P:folic acid-containing compound biosynthetic process"/>
    <property type="evidence" value="ECO:0007669"/>
    <property type="project" value="TreeGrafter"/>
</dbReference>
<dbReference type="PANTHER" id="PTHR23407:SF1">
    <property type="entry name" value="5-FORMYLTETRAHYDROFOLATE CYCLO-LIGASE"/>
    <property type="match status" value="1"/>
</dbReference>
<keyword evidence="5" id="KW-0479">Metal-binding</keyword>
<sequence length="171" mass="19368">MRRRRCAVGQGAQKRASYELAMNILQTEIYRESRHIAFYLANEGEIGLGFLLKKAWSQGKTCYLPVIEKERLAFVNYTPTTPLESNKYGILEPVSGSIIAACSLDLVLTPLVAFDKYNHRIGMGGGYYDKTFERGGSKRRALMMGVAYYFQQVRKITPEPWDVPLDCVVTN</sequence>
<accession>A0A1D2QR50</accession>
<dbReference type="EC" id="6.3.3.2" evidence="5"/>
<keyword evidence="5" id="KW-0460">Magnesium</keyword>
<evidence type="ECO:0000313" key="7">
    <source>
        <dbReference type="Proteomes" id="UP000242502"/>
    </source>
</evidence>
<dbReference type="AlphaFoldDB" id="A0A1D2QR50"/>
<evidence type="ECO:0000313" key="6">
    <source>
        <dbReference type="EMBL" id="ODS24056.1"/>
    </source>
</evidence>
<reference evidence="6 7" key="1">
    <citation type="journal article" date="2016" name="Appl. Environ. Microbiol.">
        <title>Lack of Overt Genome Reduction in the Bryostatin-Producing Bryozoan Symbiont "Candidatus Endobugula sertula".</title>
        <authorList>
            <person name="Miller I.J."/>
            <person name="Vanee N."/>
            <person name="Fong S.S."/>
            <person name="Lim-Fong G.E."/>
            <person name="Kwan J.C."/>
        </authorList>
    </citation>
    <scope>NUCLEOTIDE SEQUENCE [LARGE SCALE GENOMIC DNA]</scope>
    <source>
        <strain evidence="6">AB1-4</strain>
    </source>
</reference>